<dbReference type="PANTHER" id="PTHR31488:SF1">
    <property type="entry name" value="C-MANNOSYLTRANSFERASE DPY19L1"/>
    <property type="match status" value="1"/>
</dbReference>
<dbReference type="GO" id="GO:0005637">
    <property type="term" value="C:nuclear inner membrane"/>
    <property type="evidence" value="ECO:0007669"/>
    <property type="project" value="TreeGrafter"/>
</dbReference>
<feature type="transmembrane region" description="Helical" evidence="15">
    <location>
        <begin position="545"/>
        <end position="565"/>
    </location>
</feature>
<dbReference type="InterPro" id="IPR036959">
    <property type="entry name" value="Peptidase_C12_UCH_sf"/>
</dbReference>
<feature type="transmembrane region" description="Helical" evidence="15">
    <location>
        <begin position="520"/>
        <end position="539"/>
    </location>
</feature>
<dbReference type="GO" id="GO:0006511">
    <property type="term" value="P:ubiquitin-dependent protein catabolic process"/>
    <property type="evidence" value="ECO:0007669"/>
    <property type="project" value="InterPro"/>
</dbReference>
<name>A0A818LGB3_9BILA</name>
<comment type="subcellular location">
    <subcellularLocation>
        <location evidence="2">Membrane</location>
        <topology evidence="2">Multi-pass membrane protein</topology>
    </subcellularLocation>
</comment>
<keyword evidence="11" id="KW-0788">Thiol protease</keyword>
<keyword evidence="12 15" id="KW-1133">Transmembrane helix</keyword>
<evidence type="ECO:0000256" key="15">
    <source>
        <dbReference type="SAM" id="Phobius"/>
    </source>
</evidence>
<evidence type="ECO:0000313" key="18">
    <source>
        <dbReference type="Proteomes" id="UP000663868"/>
    </source>
</evidence>
<comment type="similarity">
    <text evidence="14">Belongs to the peptidase C12 family.</text>
</comment>
<evidence type="ECO:0000256" key="9">
    <source>
        <dbReference type="ARBA" id="ARBA00022786"/>
    </source>
</evidence>
<evidence type="ECO:0000256" key="3">
    <source>
        <dbReference type="ARBA" id="ARBA00008744"/>
    </source>
</evidence>
<dbReference type="EMBL" id="CAJOBB010000121">
    <property type="protein sequence ID" value="CAF3572179.1"/>
    <property type="molecule type" value="Genomic_DNA"/>
</dbReference>
<feature type="domain" description="UCH catalytic" evidence="16">
    <location>
        <begin position="6"/>
        <end position="232"/>
    </location>
</feature>
<proteinExistence type="inferred from homology"/>
<feature type="transmembrane region" description="Helical" evidence="15">
    <location>
        <begin position="223"/>
        <end position="245"/>
    </location>
</feature>
<dbReference type="Pfam" id="PF10034">
    <property type="entry name" value="Dpy19"/>
    <property type="match status" value="1"/>
</dbReference>
<keyword evidence="5" id="KW-0645">Protease</keyword>
<evidence type="ECO:0000256" key="1">
    <source>
        <dbReference type="ARBA" id="ARBA00000707"/>
    </source>
</evidence>
<comment type="caution">
    <text evidence="14">Lacks conserved residue(s) required for the propagation of feature annotation.</text>
</comment>
<evidence type="ECO:0000259" key="16">
    <source>
        <dbReference type="PROSITE" id="PS52048"/>
    </source>
</evidence>
<organism evidence="17 18">
    <name type="scientific">Adineta steineri</name>
    <dbReference type="NCBI Taxonomy" id="433720"/>
    <lineage>
        <taxon>Eukaryota</taxon>
        <taxon>Metazoa</taxon>
        <taxon>Spiralia</taxon>
        <taxon>Gnathifera</taxon>
        <taxon>Rotifera</taxon>
        <taxon>Eurotatoria</taxon>
        <taxon>Bdelloidea</taxon>
        <taxon>Adinetida</taxon>
        <taxon>Adinetidae</taxon>
        <taxon>Adineta</taxon>
    </lineage>
</organism>
<reference evidence="17" key="1">
    <citation type="submission" date="2021-02" db="EMBL/GenBank/DDBJ databases">
        <authorList>
            <person name="Nowell W R."/>
        </authorList>
    </citation>
    <scope>NUCLEOTIDE SEQUENCE</scope>
</reference>
<evidence type="ECO:0000256" key="11">
    <source>
        <dbReference type="ARBA" id="ARBA00022807"/>
    </source>
</evidence>
<dbReference type="Proteomes" id="UP000663868">
    <property type="component" value="Unassembled WGS sequence"/>
</dbReference>
<dbReference type="InterPro" id="IPR018732">
    <property type="entry name" value="Dpy-19/Dpy-19-like"/>
</dbReference>
<keyword evidence="8 15" id="KW-0812">Transmembrane</keyword>
<dbReference type="InterPro" id="IPR001578">
    <property type="entry name" value="Peptidase_C12_UCH"/>
</dbReference>
<feature type="transmembrane region" description="Helical" evidence="15">
    <location>
        <begin position="696"/>
        <end position="723"/>
    </location>
</feature>
<feature type="transmembrane region" description="Helical" evidence="15">
    <location>
        <begin position="360"/>
        <end position="384"/>
    </location>
</feature>
<comment type="caution">
    <text evidence="17">The sequence shown here is derived from an EMBL/GenBank/DDBJ whole genome shotgun (WGS) entry which is preliminary data.</text>
</comment>
<evidence type="ECO:0000256" key="10">
    <source>
        <dbReference type="ARBA" id="ARBA00022801"/>
    </source>
</evidence>
<evidence type="ECO:0000256" key="8">
    <source>
        <dbReference type="ARBA" id="ARBA00022692"/>
    </source>
</evidence>
<keyword evidence="7" id="KW-0808">Transferase</keyword>
<keyword evidence="10" id="KW-0378">Hydrolase</keyword>
<evidence type="ECO:0000256" key="12">
    <source>
        <dbReference type="ARBA" id="ARBA00022989"/>
    </source>
</evidence>
<evidence type="ECO:0000256" key="5">
    <source>
        <dbReference type="ARBA" id="ARBA00022670"/>
    </source>
</evidence>
<evidence type="ECO:0000256" key="14">
    <source>
        <dbReference type="PROSITE-ProRule" id="PRU01393"/>
    </source>
</evidence>
<keyword evidence="6" id="KW-0328">Glycosyltransferase</keyword>
<dbReference type="GO" id="GO:0004843">
    <property type="term" value="F:cysteine-type deubiquitinase activity"/>
    <property type="evidence" value="ECO:0007669"/>
    <property type="project" value="UniProtKB-EC"/>
</dbReference>
<dbReference type="EC" id="3.4.19.12" evidence="4"/>
<comment type="catalytic activity">
    <reaction evidence="1">
        <text>Thiol-dependent hydrolysis of ester, thioester, amide, peptide and isopeptide bonds formed by the C-terminal Gly of ubiquitin (a 76-residue protein attached to proteins as an intracellular targeting signal).</text>
        <dbReference type="EC" id="3.4.19.12"/>
    </reaction>
</comment>
<accession>A0A818LGB3</accession>
<protein>
    <recommendedName>
        <fullName evidence="4">ubiquitinyl hydrolase 1</fullName>
        <ecNumber evidence="4">3.4.19.12</ecNumber>
    </recommendedName>
</protein>
<keyword evidence="13 15" id="KW-0472">Membrane</keyword>
<keyword evidence="9" id="KW-0833">Ubl conjugation pathway</keyword>
<evidence type="ECO:0000256" key="13">
    <source>
        <dbReference type="ARBA" id="ARBA00023136"/>
    </source>
</evidence>
<gene>
    <name evidence="17" type="ORF">KXQ929_LOCUS3691</name>
</gene>
<dbReference type="Gene3D" id="3.40.532.10">
    <property type="entry name" value="Peptidase C12, ubiquitin carboxyl-terminal hydrolase"/>
    <property type="match status" value="1"/>
</dbReference>
<dbReference type="AlphaFoldDB" id="A0A818LGB3"/>
<evidence type="ECO:0000256" key="6">
    <source>
        <dbReference type="ARBA" id="ARBA00022676"/>
    </source>
</evidence>
<feature type="transmembrane region" description="Helical" evidence="15">
    <location>
        <begin position="475"/>
        <end position="491"/>
    </location>
</feature>
<evidence type="ECO:0000256" key="7">
    <source>
        <dbReference type="ARBA" id="ARBA00022679"/>
    </source>
</evidence>
<evidence type="ECO:0000256" key="4">
    <source>
        <dbReference type="ARBA" id="ARBA00012759"/>
    </source>
</evidence>
<dbReference type="SUPFAM" id="SSF54001">
    <property type="entry name" value="Cysteine proteinases"/>
    <property type="match status" value="1"/>
</dbReference>
<evidence type="ECO:0000313" key="17">
    <source>
        <dbReference type="EMBL" id="CAF3572179.1"/>
    </source>
</evidence>
<feature type="transmembrane region" description="Helical" evidence="15">
    <location>
        <begin position="418"/>
        <end position="434"/>
    </location>
</feature>
<dbReference type="PROSITE" id="PS52048">
    <property type="entry name" value="UCH_DOMAIN"/>
    <property type="match status" value="1"/>
</dbReference>
<dbReference type="PANTHER" id="PTHR31488">
    <property type="entry name" value="DPY-19-LIKE 1, LIKE (H. SAPIENS)"/>
    <property type="match status" value="1"/>
</dbReference>
<sequence>MSSSNSWHALESDPDLWRVYMDKLGIDINSFDFIEIYTLDEDYPPDEAIYSFIFLYPDSGSSSPKLQVSQSLPADDKLWTIKQIEELDSCCCLIALLHSIGNNLDKIQFKSNSPLAEFFEKTKTMTADERATTLLNDKTIHQAHEEIAEQGQTEMVDSGRVGYHYIAYIVSKNKYIYIYLNMPKDRQSTVRQRQQRPKNKQQISTTEQAKIEKNENYFQSSSITYLLVLLIIAFIISYLHFYYIYKLFENDKHFSHLSTLERELSFRTEMGLYYSYFKQIAIDSSSFTQGFLSIVFDNRTEAPTTINVLERFNLYPEVLLGFIYRIMKSQNMLSEVCYQVTRGETMSPVSSCEGHKEPTYFYVTSVFILYGSLLGGLFLFGTYLSKSILGGILTTLAYIYNHGEATRVMWTPPLRESFSFPFHILQLFIVTYVLQQQQTLMNTDVLKSLIKYIKKTDAPISIELQQNIISRKRKIQLVLLLSGSTVLYMLPWQFAQFTLATQLLSLGLLYILDLLPFPQFFFIVCTQILSLIISTILMFGNRMLLTSLFSTVLFSFYFVCILDYIYLNSSSLFQSYRIVIILRRIIFFLISFIFIKFIIINYLFKSPDDDAHIWDILKSKLSSKFRTFDTQLYTCAKEFDFTDLETITKLCQTGLIPFSFIILCRLAYSFLLDIFQNHKNEYKQIWNYYHLIQTGAYILMGIFIMRLKLFPVPQLCLLISLYMNEQLWPKKIKKITKWKTVLFIFIVIAMTIQGKTNIKEQLAIKGEYSNYPMEKMIEWINSNTQNDSIFAGTMPTMANLKLSTGRSIIVHPHYEHGKIRRRVKLVYTMYSRKPLRHIHSILKQFQVNYYVYESHWCTITNRPKGCSFPEMYDIDEEDERILRRTTLACHTLQSHPDPYFKKLFTYDHLSIYAVL</sequence>
<evidence type="ECO:0000256" key="2">
    <source>
        <dbReference type="ARBA" id="ARBA00004141"/>
    </source>
</evidence>
<feature type="transmembrane region" description="Helical" evidence="15">
    <location>
        <begin position="585"/>
        <end position="604"/>
    </location>
</feature>
<dbReference type="Pfam" id="PF01088">
    <property type="entry name" value="Peptidase_C12"/>
    <property type="match status" value="1"/>
</dbReference>
<comment type="similarity">
    <text evidence="3">Belongs to the dpy-19 family.</text>
</comment>
<dbReference type="GO" id="GO:0000030">
    <property type="term" value="F:mannosyltransferase activity"/>
    <property type="evidence" value="ECO:0007669"/>
    <property type="project" value="TreeGrafter"/>
</dbReference>
<dbReference type="InterPro" id="IPR038765">
    <property type="entry name" value="Papain-like_cys_pep_sf"/>
</dbReference>